<organism evidence="1 2">
    <name type="scientific">Zophobas morio</name>
    <dbReference type="NCBI Taxonomy" id="2755281"/>
    <lineage>
        <taxon>Eukaryota</taxon>
        <taxon>Metazoa</taxon>
        <taxon>Ecdysozoa</taxon>
        <taxon>Arthropoda</taxon>
        <taxon>Hexapoda</taxon>
        <taxon>Insecta</taxon>
        <taxon>Pterygota</taxon>
        <taxon>Neoptera</taxon>
        <taxon>Endopterygota</taxon>
        <taxon>Coleoptera</taxon>
        <taxon>Polyphaga</taxon>
        <taxon>Cucujiformia</taxon>
        <taxon>Tenebrionidae</taxon>
        <taxon>Zophobas</taxon>
    </lineage>
</organism>
<comment type="caution">
    <text evidence="1">The sequence shown here is derived from an EMBL/GenBank/DDBJ whole genome shotgun (WGS) entry which is preliminary data.</text>
</comment>
<sequence>MDIGLIHLWSNATRSSPSTPIDVWRFGRGPTTRRVIKLRNWNLPIWGGEEGDRLVFNFDEVEVKRLLNLTEDGQLTACSTGKWILGHRCAFKTAFLT</sequence>
<protein>
    <submittedName>
        <fullName evidence="1">Uncharacterized protein</fullName>
    </submittedName>
</protein>
<keyword evidence="2" id="KW-1185">Reference proteome</keyword>
<evidence type="ECO:0000313" key="2">
    <source>
        <dbReference type="Proteomes" id="UP001168821"/>
    </source>
</evidence>
<dbReference type="EMBL" id="JALNTZ010000003">
    <property type="protein sequence ID" value="KAJ3657870.1"/>
    <property type="molecule type" value="Genomic_DNA"/>
</dbReference>
<dbReference type="Proteomes" id="UP001168821">
    <property type="component" value="Unassembled WGS sequence"/>
</dbReference>
<name>A0AA38IJF2_9CUCU</name>
<reference evidence="1" key="1">
    <citation type="journal article" date="2023" name="G3 (Bethesda)">
        <title>Whole genome assemblies of Zophobas morio and Tenebrio molitor.</title>
        <authorList>
            <person name="Kaur S."/>
            <person name="Stinson S.A."/>
            <person name="diCenzo G.C."/>
        </authorList>
    </citation>
    <scope>NUCLEOTIDE SEQUENCE</scope>
    <source>
        <strain evidence="1">QUZm001</strain>
    </source>
</reference>
<gene>
    <name evidence="1" type="ORF">Zmor_009646</name>
</gene>
<evidence type="ECO:0000313" key="1">
    <source>
        <dbReference type="EMBL" id="KAJ3657870.1"/>
    </source>
</evidence>
<dbReference type="AlphaFoldDB" id="A0AA38IJF2"/>
<accession>A0AA38IJF2</accession>
<proteinExistence type="predicted"/>